<feature type="transmembrane region" description="Helical" evidence="2">
    <location>
        <begin position="506"/>
        <end position="528"/>
    </location>
</feature>
<dbReference type="InterPro" id="IPR002018">
    <property type="entry name" value="CarbesteraseB"/>
</dbReference>
<evidence type="ECO:0000313" key="4">
    <source>
        <dbReference type="EMBL" id="GMR40231.1"/>
    </source>
</evidence>
<dbReference type="Gene3D" id="3.40.50.1820">
    <property type="entry name" value="alpha/beta hydrolase"/>
    <property type="match status" value="1"/>
</dbReference>
<dbReference type="PANTHER" id="PTHR45580">
    <property type="entry name" value="PROTEIN CBG05369"/>
    <property type="match status" value="1"/>
</dbReference>
<dbReference type="Pfam" id="PF00135">
    <property type="entry name" value="COesterase"/>
    <property type="match status" value="2"/>
</dbReference>
<name>A0AAN4ZG59_9BILA</name>
<gene>
    <name evidence="4" type="ORF">PMAYCL1PPCAC_10426</name>
</gene>
<evidence type="ECO:0000256" key="2">
    <source>
        <dbReference type="SAM" id="Phobius"/>
    </source>
</evidence>
<keyword evidence="2" id="KW-0812">Transmembrane</keyword>
<dbReference type="Proteomes" id="UP001328107">
    <property type="component" value="Unassembled WGS sequence"/>
</dbReference>
<dbReference type="AlphaFoldDB" id="A0AAN4ZG59"/>
<comment type="caution">
    <text evidence="4">The sequence shown here is derived from an EMBL/GenBank/DDBJ whole genome shotgun (WGS) entry which is preliminary data.</text>
</comment>
<evidence type="ECO:0000313" key="5">
    <source>
        <dbReference type="Proteomes" id="UP001328107"/>
    </source>
</evidence>
<keyword evidence="2" id="KW-0472">Membrane</keyword>
<keyword evidence="2" id="KW-1133">Transmembrane helix</keyword>
<reference evidence="5" key="1">
    <citation type="submission" date="2022-10" db="EMBL/GenBank/DDBJ databases">
        <title>Genome assembly of Pristionchus species.</title>
        <authorList>
            <person name="Yoshida K."/>
            <person name="Sommer R.J."/>
        </authorList>
    </citation>
    <scope>NUCLEOTIDE SEQUENCE [LARGE SCALE GENOMIC DNA]</scope>
    <source>
        <strain evidence="5">RS5460</strain>
    </source>
</reference>
<organism evidence="4 5">
    <name type="scientific">Pristionchus mayeri</name>
    <dbReference type="NCBI Taxonomy" id="1317129"/>
    <lineage>
        <taxon>Eukaryota</taxon>
        <taxon>Metazoa</taxon>
        <taxon>Ecdysozoa</taxon>
        <taxon>Nematoda</taxon>
        <taxon>Chromadorea</taxon>
        <taxon>Rhabditida</taxon>
        <taxon>Rhabditina</taxon>
        <taxon>Diplogasteromorpha</taxon>
        <taxon>Diplogasteroidea</taxon>
        <taxon>Neodiplogasteridae</taxon>
        <taxon>Pristionchus</taxon>
    </lineage>
</organism>
<feature type="domain" description="Carboxylesterase type B" evidence="3">
    <location>
        <begin position="341"/>
        <end position="451"/>
    </location>
</feature>
<evidence type="ECO:0000256" key="1">
    <source>
        <dbReference type="SAM" id="MobiDB-lite"/>
    </source>
</evidence>
<accession>A0AAN4ZG59</accession>
<dbReference type="InterPro" id="IPR029058">
    <property type="entry name" value="AB_hydrolase_fold"/>
</dbReference>
<feature type="region of interest" description="Disordered" evidence="1">
    <location>
        <begin position="541"/>
        <end position="560"/>
    </location>
</feature>
<sequence>QSVPFASPPIGDLRWQLPIEPQKWEGVIDGRKYSAACMSNSTTTKSPQPWVDEDCLYLNIFMHGECSAQNKCPIVVFLHGGAMMYDSATYYDDETLIETYAANGVMLVIPAFRLGFTGQFTLGDDQELIPSNLGVYDALHALKYINKEAASFGGDKDALTLMGHSFGGGLTIMLGFSPVRQIQVPVHQFIMMSAGLFFDEPEKNENLSKEMIKRAGCSNISKRITLECMKKKSGQELLAIQRKMEEESISTLCCFGGVLLRPPLFPFRTTPDLLKNPPNANIMIGSTTGEMDTLPKKLYEQPGKTGALIGARNAVELDEIYSNLTDFGLTNQTHVPETQAIYVATYLTAKAVMQKEKKVFLYSYDQPTHNTHTDDLSYLMGIHGFHRDENEKEIAKFYPQYFLNFTKFGEPSPDWKPTNLRDRYISIAVNLTTGRMPELRDFYEKETVDFWVRKAPKIDKIITGSRAAGAKWDKAKGGFRDLILEDEANPAKNEALIPVIIVHSSYFPYVFIIFGVLFLVVICGRHLLDDSTSQDERVRILSPDDRGMRTNHGKPPGYAE</sequence>
<feature type="domain" description="Carboxylesterase type B" evidence="3">
    <location>
        <begin position="2"/>
        <end position="302"/>
    </location>
</feature>
<feature type="non-terminal residue" evidence="4">
    <location>
        <position position="560"/>
    </location>
</feature>
<protein>
    <recommendedName>
        <fullName evidence="3">Carboxylesterase type B domain-containing protein</fullName>
    </recommendedName>
</protein>
<keyword evidence="5" id="KW-1185">Reference proteome</keyword>
<dbReference type="SUPFAM" id="SSF53474">
    <property type="entry name" value="alpha/beta-Hydrolases"/>
    <property type="match status" value="1"/>
</dbReference>
<feature type="non-terminal residue" evidence="4">
    <location>
        <position position="1"/>
    </location>
</feature>
<evidence type="ECO:0000259" key="3">
    <source>
        <dbReference type="Pfam" id="PF00135"/>
    </source>
</evidence>
<dbReference type="PANTHER" id="PTHR45580:SF6">
    <property type="entry name" value="CARBOXYLESTERASE TYPE B DOMAIN-CONTAINING PROTEIN"/>
    <property type="match status" value="1"/>
</dbReference>
<proteinExistence type="predicted"/>
<dbReference type="EMBL" id="BTRK01000003">
    <property type="protein sequence ID" value="GMR40231.1"/>
    <property type="molecule type" value="Genomic_DNA"/>
</dbReference>